<dbReference type="GO" id="GO:0003729">
    <property type="term" value="F:mRNA binding"/>
    <property type="evidence" value="ECO:0007669"/>
    <property type="project" value="UniProtKB-ARBA"/>
</dbReference>
<dbReference type="STRING" id="983967.A0A1E4T0K7"/>
<dbReference type="SUPFAM" id="SSF48371">
    <property type="entry name" value="ARM repeat"/>
    <property type="match status" value="1"/>
</dbReference>
<dbReference type="InterPro" id="IPR011989">
    <property type="entry name" value="ARM-like"/>
</dbReference>
<dbReference type="Gene3D" id="1.25.10.10">
    <property type="entry name" value="Leucine-rich Repeat Variant"/>
    <property type="match status" value="1"/>
</dbReference>
<dbReference type="CDD" id="cd07920">
    <property type="entry name" value="Pumilio"/>
    <property type="match status" value="1"/>
</dbReference>
<feature type="repeat" description="Pumilio" evidence="2">
    <location>
        <begin position="341"/>
        <end position="380"/>
    </location>
</feature>
<dbReference type="AlphaFoldDB" id="A0A1E4T0K7"/>
<dbReference type="PROSITE" id="PS50302">
    <property type="entry name" value="PUM"/>
    <property type="match status" value="5"/>
</dbReference>
<organism evidence="5 6">
    <name type="scientific">[Candida] arabinofermentans NRRL YB-2248</name>
    <dbReference type="NCBI Taxonomy" id="983967"/>
    <lineage>
        <taxon>Eukaryota</taxon>
        <taxon>Fungi</taxon>
        <taxon>Dikarya</taxon>
        <taxon>Ascomycota</taxon>
        <taxon>Saccharomycotina</taxon>
        <taxon>Pichiomycetes</taxon>
        <taxon>Pichiales</taxon>
        <taxon>Pichiaceae</taxon>
        <taxon>Ogataea</taxon>
        <taxon>Ogataea/Candida clade</taxon>
    </lineage>
</organism>
<proteinExistence type="predicted"/>
<evidence type="ECO:0000259" key="4">
    <source>
        <dbReference type="PROSITE" id="PS50303"/>
    </source>
</evidence>
<dbReference type="PANTHER" id="PTHR12537:SF80">
    <property type="entry name" value="SUPPRESSOR PROTEIN MPT5"/>
    <property type="match status" value="1"/>
</dbReference>
<dbReference type="Pfam" id="PF00806">
    <property type="entry name" value="PUF"/>
    <property type="match status" value="8"/>
</dbReference>
<evidence type="ECO:0000256" key="2">
    <source>
        <dbReference type="PROSITE-ProRule" id="PRU00317"/>
    </source>
</evidence>
<feature type="repeat" description="Pumilio" evidence="2">
    <location>
        <begin position="194"/>
        <end position="231"/>
    </location>
</feature>
<feature type="repeat" description="Pumilio" evidence="2">
    <location>
        <begin position="232"/>
        <end position="268"/>
    </location>
</feature>
<feature type="repeat" description="Pumilio" evidence="2">
    <location>
        <begin position="305"/>
        <end position="340"/>
    </location>
</feature>
<dbReference type="SMART" id="SM00025">
    <property type="entry name" value="Pumilio"/>
    <property type="match status" value="8"/>
</dbReference>
<protein>
    <recommendedName>
        <fullName evidence="4">PUM-HD domain-containing protein</fullName>
    </recommendedName>
</protein>
<feature type="non-terminal residue" evidence="5">
    <location>
        <position position="1"/>
    </location>
</feature>
<dbReference type="Proteomes" id="UP000094801">
    <property type="component" value="Unassembled WGS sequence"/>
</dbReference>
<feature type="repeat" description="Pumilio" evidence="2">
    <location>
        <begin position="457"/>
        <end position="494"/>
    </location>
</feature>
<evidence type="ECO:0000313" key="6">
    <source>
        <dbReference type="Proteomes" id="UP000094801"/>
    </source>
</evidence>
<dbReference type="GO" id="GO:0005737">
    <property type="term" value="C:cytoplasm"/>
    <property type="evidence" value="ECO:0007669"/>
    <property type="project" value="TreeGrafter"/>
</dbReference>
<name>A0A1E4T0K7_9ASCO</name>
<dbReference type="EMBL" id="KV453853">
    <property type="protein sequence ID" value="ODV85242.1"/>
    <property type="molecule type" value="Genomic_DNA"/>
</dbReference>
<gene>
    <name evidence="5" type="ORF">CANARDRAFT_179327</name>
</gene>
<dbReference type="PROSITE" id="PS50303">
    <property type="entry name" value="PUM_HD"/>
    <property type="match status" value="1"/>
</dbReference>
<dbReference type="OrthoDB" id="668540at2759"/>
<evidence type="ECO:0000256" key="1">
    <source>
        <dbReference type="ARBA" id="ARBA00022737"/>
    </source>
</evidence>
<sequence length="525" mass="58953">NYIHYSHQHQNSISSLSSSIFNPNSASTSLNHGAGSSTTISDNYFFHNPSVASSNGQYSNEPLTPPDYFGHSSNGGGIDSHSRKNSMSGSIWNQTPSFSLYSPWTTGSSISTASGTELADNSVLTVDQTPLNPTTALDDIQQQKFRKQRFSSGNVSMSGFEKQFQQLSVGGAQQASSQYIQRRSMTYPASSMTTLDDSTDILALAKDQYGCRFLQKKIDEDFQTNSPLIFQAVYQHSTELMVDPFGNYLIQKIMTTATDEQLNLILINISPSILTVSKNQHGTRACQKLIDCLTTQTHQQLLEECLSPYIVNLIRDLNGNHVVQKCIHKLHNEDLQFIIDSICENMIKISTHKHGCCVLQKLLNKCNHQQVIQLGQEIVRNSIILMQDQFGNYVVQYLITLDIYELNTELVKIMVPYICELSVQKFSSNVVEKCLKIQLNSNSNNTSNDHFNPLFETLLQPAILTTLIKDQYGNYVIQTAMSLSPYEYKVRFANAIKPLLPLVRFTSFGKRINNKVMTITNELEK</sequence>
<keyword evidence="6" id="KW-1185">Reference proteome</keyword>
<dbReference type="InterPro" id="IPR016024">
    <property type="entry name" value="ARM-type_fold"/>
</dbReference>
<dbReference type="InterPro" id="IPR033712">
    <property type="entry name" value="Pumilio_RNA-bd"/>
</dbReference>
<dbReference type="GO" id="GO:0010608">
    <property type="term" value="P:post-transcriptional regulation of gene expression"/>
    <property type="evidence" value="ECO:0007669"/>
    <property type="project" value="TreeGrafter"/>
</dbReference>
<dbReference type="InterPro" id="IPR001313">
    <property type="entry name" value="Pumilio_RNA-bd_rpt"/>
</dbReference>
<dbReference type="PANTHER" id="PTHR12537">
    <property type="entry name" value="RNA BINDING PROTEIN PUMILIO-RELATED"/>
    <property type="match status" value="1"/>
</dbReference>
<reference evidence="6" key="1">
    <citation type="submission" date="2016-04" db="EMBL/GenBank/DDBJ databases">
        <title>Comparative genomics of biotechnologically important yeasts.</title>
        <authorList>
            <consortium name="DOE Joint Genome Institute"/>
            <person name="Riley R."/>
            <person name="Haridas S."/>
            <person name="Wolfe K.H."/>
            <person name="Lopes M.R."/>
            <person name="Hittinger C.T."/>
            <person name="Goker M."/>
            <person name="Salamov A."/>
            <person name="Wisecaver J."/>
            <person name="Long T.M."/>
            <person name="Aerts A.L."/>
            <person name="Barry K."/>
            <person name="Choi C."/>
            <person name="Clum A."/>
            <person name="Coughlan A.Y."/>
            <person name="Deshpande S."/>
            <person name="Douglass A.P."/>
            <person name="Hanson S.J."/>
            <person name="Klenk H.-P."/>
            <person name="Labutti K."/>
            <person name="Lapidus A."/>
            <person name="Lindquist E."/>
            <person name="Lipzen A."/>
            <person name="Meier-Kolthoff J.P."/>
            <person name="Ohm R.A."/>
            <person name="Otillar R.P."/>
            <person name="Pangilinan J."/>
            <person name="Peng Y."/>
            <person name="Rokas A."/>
            <person name="Rosa C.A."/>
            <person name="Scheuner C."/>
            <person name="Sibirny A.A."/>
            <person name="Slot J.C."/>
            <person name="Stielow J.B."/>
            <person name="Sun H."/>
            <person name="Kurtzman C.P."/>
            <person name="Blackwell M."/>
            <person name="Grigoriev I.V."/>
            <person name="Jeffries T.W."/>
        </authorList>
    </citation>
    <scope>NUCLEOTIDE SEQUENCE [LARGE SCALE GENOMIC DNA]</scope>
    <source>
        <strain evidence="6">NRRL YB-2248</strain>
    </source>
</reference>
<dbReference type="FunFam" id="1.25.10.10:FF:000237">
    <property type="entry name" value="Pumilio homolog 9"/>
    <property type="match status" value="1"/>
</dbReference>
<evidence type="ECO:0000313" key="5">
    <source>
        <dbReference type="EMBL" id="ODV85242.1"/>
    </source>
</evidence>
<keyword evidence="1" id="KW-0677">Repeat</keyword>
<feature type="region of interest" description="Disordered" evidence="3">
    <location>
        <begin position="55"/>
        <end position="89"/>
    </location>
</feature>
<evidence type="ECO:0000256" key="3">
    <source>
        <dbReference type="SAM" id="MobiDB-lite"/>
    </source>
</evidence>
<feature type="non-terminal residue" evidence="5">
    <location>
        <position position="525"/>
    </location>
</feature>
<accession>A0A1E4T0K7</accession>
<feature type="domain" description="PUM-HD" evidence="4">
    <location>
        <begin position="174"/>
        <end position="520"/>
    </location>
</feature>
<dbReference type="GO" id="GO:0010629">
    <property type="term" value="P:negative regulation of gene expression"/>
    <property type="evidence" value="ECO:0007669"/>
    <property type="project" value="UniProtKB-ARBA"/>
</dbReference>
<dbReference type="InterPro" id="IPR033133">
    <property type="entry name" value="PUM-HD"/>
</dbReference>